<dbReference type="AlphaFoldDB" id="W9CBG4"/>
<accession>W9CBG4</accession>
<dbReference type="HOGENOM" id="CLU_2238187_0_0_1"/>
<keyword evidence="1" id="KW-0732">Signal</keyword>
<evidence type="ECO:0000313" key="3">
    <source>
        <dbReference type="Proteomes" id="UP000019487"/>
    </source>
</evidence>
<dbReference type="Proteomes" id="UP000019487">
    <property type="component" value="Unassembled WGS sequence"/>
</dbReference>
<feature type="chain" id="PRO_5004918258" evidence="1">
    <location>
        <begin position="20"/>
        <end position="105"/>
    </location>
</feature>
<comment type="caution">
    <text evidence="2">The sequence shown here is derived from an EMBL/GenBank/DDBJ whole genome shotgun (WGS) entry which is preliminary data.</text>
</comment>
<evidence type="ECO:0000313" key="2">
    <source>
        <dbReference type="EMBL" id="ESZ92194.1"/>
    </source>
</evidence>
<organism evidence="2 3">
    <name type="scientific">Sclerotinia borealis (strain F-4128)</name>
    <dbReference type="NCBI Taxonomy" id="1432307"/>
    <lineage>
        <taxon>Eukaryota</taxon>
        <taxon>Fungi</taxon>
        <taxon>Dikarya</taxon>
        <taxon>Ascomycota</taxon>
        <taxon>Pezizomycotina</taxon>
        <taxon>Leotiomycetes</taxon>
        <taxon>Helotiales</taxon>
        <taxon>Sclerotiniaceae</taxon>
        <taxon>Sclerotinia</taxon>
    </lineage>
</organism>
<reference evidence="2 3" key="1">
    <citation type="journal article" date="2014" name="Genome Announc.">
        <title>Draft genome sequence of Sclerotinia borealis, a psychrophilic plant pathogenic fungus.</title>
        <authorList>
            <person name="Mardanov A.V."/>
            <person name="Beletsky A.V."/>
            <person name="Kadnikov V.V."/>
            <person name="Ignatov A.N."/>
            <person name="Ravin N.V."/>
        </authorList>
    </citation>
    <scope>NUCLEOTIDE SEQUENCE [LARGE SCALE GENOMIC DNA]</scope>
    <source>
        <strain evidence="3">F-4157</strain>
    </source>
</reference>
<sequence length="105" mass="11419">MRFSSTLGAICLLATIGQALPLNPLDSTPSPNVEKRSCSLIWFERNGCNFDVAEIETKRDVAETEAEVAPAVEIEVAPVVVKRCSFFQAITVGALDAAPWKARLR</sequence>
<feature type="signal peptide" evidence="1">
    <location>
        <begin position="1"/>
        <end position="19"/>
    </location>
</feature>
<dbReference type="EMBL" id="AYSA01000407">
    <property type="protein sequence ID" value="ESZ92194.1"/>
    <property type="molecule type" value="Genomic_DNA"/>
</dbReference>
<gene>
    <name evidence="2" type="ORF">SBOR_7422</name>
</gene>
<keyword evidence="3" id="KW-1185">Reference proteome</keyword>
<evidence type="ECO:0000256" key="1">
    <source>
        <dbReference type="SAM" id="SignalP"/>
    </source>
</evidence>
<name>W9CBG4_SCLBF</name>
<protein>
    <submittedName>
        <fullName evidence="2">Uncharacterized protein</fullName>
    </submittedName>
</protein>
<proteinExistence type="predicted"/>